<dbReference type="GO" id="GO:0003746">
    <property type="term" value="F:translation elongation factor activity"/>
    <property type="evidence" value="ECO:0007669"/>
    <property type="project" value="UniProtKB-KW"/>
</dbReference>
<evidence type="ECO:0000259" key="7">
    <source>
        <dbReference type="PROSITE" id="PS51722"/>
    </source>
</evidence>
<keyword evidence="2" id="KW-0547">Nucleotide-binding</keyword>
<dbReference type="InterPro" id="IPR009022">
    <property type="entry name" value="EFG_III"/>
</dbReference>
<dbReference type="Pfam" id="PF14492">
    <property type="entry name" value="EFG_III"/>
    <property type="match status" value="1"/>
</dbReference>
<dbReference type="Gene3D" id="3.30.70.240">
    <property type="match status" value="1"/>
</dbReference>
<feature type="domain" description="Tr-type G" evidence="7">
    <location>
        <begin position="7"/>
        <end position="281"/>
    </location>
</feature>
<sequence>MKVYESTEVRNVALVGHGHSGKTSLAAGMLFATGATNRLTRVDEGNTITDFDDEEINRKLTISTSLAVVEWKKKKLNVFDTPGFNLFMYDTKISMAAADAALILVDGVAGVEVMTEKVWEYAEQYALPRAFLINKLDRERSDFDRALANIQEIFGRYCVPIYLPIGKERDFTGVVDVISMKAWTYTPDGDGQGKEIPIPASMADEAKAAHDALIEMIAEGKDELMEKFFENGTLPVEDIMAGLHDAVKEDKIFPVMCGSALRNIGTDLVMEFLQEFCPNPTEHPSLKAMVGDHEEFKAITDKDHVTAYVFKTVADPFSGRLSFFKVCTGVLKNDMTLVDMRSKSQERLAHISVPMGKTLQPVNELHAGDIGVVAKLKEVLTADTLCEKGDSVEYPKVEIPEPSIAYAIAAKSRNDEDRMGNSVAKILEEDQGLRFYRDPQTKDFLLAGSGGQHIEVIVSRLKKRYNVEVELRQPKIPYRETIRGFADVHGRHKKQTGGHGQFGDCRIKMEPMERGGGFEYVNNIFGGAVPRQFIPAIEKGILEAAARGYLAGFPVVDFRVTLYDGSYHDVDSSEMAFKIAGRKAFKLAMEAAKPTLLEPIMKVEVAGPVEYAGDLMSDMNGRRGRISGMDTKGGTQIIRAVVPMSEMLTYQNDLTSMTQGRASFSMEFSHYDYVPALNADKIIAAYKASATGEVDEDE</sequence>
<dbReference type="Pfam" id="PF00009">
    <property type="entry name" value="GTP_EFTU"/>
    <property type="match status" value="1"/>
</dbReference>
<dbReference type="Gene3D" id="3.30.230.10">
    <property type="match status" value="1"/>
</dbReference>
<dbReference type="Gene3D" id="2.40.30.10">
    <property type="entry name" value="Translation factors"/>
    <property type="match status" value="1"/>
</dbReference>
<evidence type="ECO:0000256" key="6">
    <source>
        <dbReference type="ARBA" id="ARBA00024731"/>
    </source>
</evidence>
<dbReference type="InterPro" id="IPR005517">
    <property type="entry name" value="Transl_elong_EFG/EF2_IV"/>
</dbReference>
<dbReference type="PRINTS" id="PR00315">
    <property type="entry name" value="ELONGATNFCT"/>
</dbReference>
<evidence type="ECO:0000313" key="8">
    <source>
        <dbReference type="EMBL" id="QOY89807.1"/>
    </source>
</evidence>
<dbReference type="PROSITE" id="PS51722">
    <property type="entry name" value="G_TR_2"/>
    <property type="match status" value="1"/>
</dbReference>
<dbReference type="InterPro" id="IPR009000">
    <property type="entry name" value="Transl_B-barrel_sf"/>
</dbReference>
<dbReference type="InterPro" id="IPR000795">
    <property type="entry name" value="T_Tr_GTP-bd_dom"/>
</dbReference>
<dbReference type="CDD" id="cd04170">
    <property type="entry name" value="EF-G_bact"/>
    <property type="match status" value="1"/>
</dbReference>
<dbReference type="GO" id="GO:0005525">
    <property type="term" value="F:GTP binding"/>
    <property type="evidence" value="ECO:0007669"/>
    <property type="project" value="UniProtKB-KW"/>
</dbReference>
<dbReference type="CDD" id="cd03713">
    <property type="entry name" value="EFG_mtEFG_C"/>
    <property type="match status" value="1"/>
</dbReference>
<dbReference type="Proteomes" id="UP000593892">
    <property type="component" value="Chromosome"/>
</dbReference>
<dbReference type="NCBIfam" id="NF009891">
    <property type="entry name" value="PRK13351.1-1"/>
    <property type="match status" value="1"/>
</dbReference>
<dbReference type="SUPFAM" id="SSF54980">
    <property type="entry name" value="EF-G C-terminal domain-like"/>
    <property type="match status" value="2"/>
</dbReference>
<dbReference type="InterPro" id="IPR053905">
    <property type="entry name" value="EF-G-like_DII"/>
</dbReference>
<evidence type="ECO:0000256" key="2">
    <source>
        <dbReference type="ARBA" id="ARBA00022741"/>
    </source>
</evidence>
<dbReference type="SUPFAM" id="SSF50447">
    <property type="entry name" value="Translation proteins"/>
    <property type="match status" value="1"/>
</dbReference>
<dbReference type="EMBL" id="CP063849">
    <property type="protein sequence ID" value="QOY89807.1"/>
    <property type="molecule type" value="Genomic_DNA"/>
</dbReference>
<gene>
    <name evidence="8" type="ORF">IRI77_07605</name>
</gene>
<name>A0A7S7NU04_PALFE</name>
<dbReference type="NCBIfam" id="NF009381">
    <property type="entry name" value="PRK12740.1-5"/>
    <property type="match status" value="1"/>
</dbReference>
<dbReference type="InterPro" id="IPR035649">
    <property type="entry name" value="EFG_V"/>
</dbReference>
<dbReference type="InterPro" id="IPR020568">
    <property type="entry name" value="Ribosomal_Su5_D2-typ_SF"/>
</dbReference>
<evidence type="ECO:0000313" key="9">
    <source>
        <dbReference type="Proteomes" id="UP000593892"/>
    </source>
</evidence>
<evidence type="ECO:0000256" key="4">
    <source>
        <dbReference type="ARBA" id="ARBA00022917"/>
    </source>
</evidence>
<dbReference type="InterPro" id="IPR000640">
    <property type="entry name" value="EFG_V-like"/>
</dbReference>
<evidence type="ECO:0000256" key="3">
    <source>
        <dbReference type="ARBA" id="ARBA00022768"/>
    </source>
</evidence>
<dbReference type="GO" id="GO:0032790">
    <property type="term" value="P:ribosome disassembly"/>
    <property type="evidence" value="ECO:0007669"/>
    <property type="project" value="TreeGrafter"/>
</dbReference>
<dbReference type="InterPro" id="IPR047872">
    <property type="entry name" value="EFG_IV"/>
</dbReference>
<dbReference type="InterPro" id="IPR035647">
    <property type="entry name" value="EFG_III/V"/>
</dbReference>
<dbReference type="Gene3D" id="3.30.70.870">
    <property type="entry name" value="Elongation Factor G (Translational Gtpase), domain 3"/>
    <property type="match status" value="1"/>
</dbReference>
<dbReference type="Gene3D" id="3.40.50.300">
    <property type="entry name" value="P-loop containing nucleotide triphosphate hydrolases"/>
    <property type="match status" value="1"/>
</dbReference>
<dbReference type="GO" id="GO:0003924">
    <property type="term" value="F:GTPase activity"/>
    <property type="evidence" value="ECO:0007669"/>
    <property type="project" value="InterPro"/>
</dbReference>
<dbReference type="FunFam" id="3.30.70.240:FF:000001">
    <property type="entry name" value="Elongation factor G"/>
    <property type="match status" value="1"/>
</dbReference>
<dbReference type="Pfam" id="PF00679">
    <property type="entry name" value="EFG_C"/>
    <property type="match status" value="1"/>
</dbReference>
<keyword evidence="3 8" id="KW-0251">Elongation factor</keyword>
<dbReference type="SUPFAM" id="SSF54211">
    <property type="entry name" value="Ribosomal protein S5 domain 2-like"/>
    <property type="match status" value="1"/>
</dbReference>
<dbReference type="PANTHER" id="PTHR43261">
    <property type="entry name" value="TRANSLATION ELONGATION FACTOR G-RELATED"/>
    <property type="match status" value="1"/>
</dbReference>
<evidence type="ECO:0000256" key="1">
    <source>
        <dbReference type="ARBA" id="ARBA00017872"/>
    </source>
</evidence>
<proteinExistence type="predicted"/>
<dbReference type="Pfam" id="PF22042">
    <property type="entry name" value="EF-G_D2"/>
    <property type="match status" value="1"/>
</dbReference>
<dbReference type="FunFam" id="3.30.230.10:FF:000003">
    <property type="entry name" value="Elongation factor G"/>
    <property type="match status" value="1"/>
</dbReference>
<dbReference type="RefSeq" id="WP_194451470.1">
    <property type="nucleotide sequence ID" value="NZ_CP063849.1"/>
</dbReference>
<dbReference type="InterPro" id="IPR014721">
    <property type="entry name" value="Ribsml_uS5_D2-typ_fold_subgr"/>
</dbReference>
<dbReference type="NCBIfam" id="NF009379">
    <property type="entry name" value="PRK12740.1-3"/>
    <property type="match status" value="1"/>
</dbReference>
<dbReference type="InterPro" id="IPR027417">
    <property type="entry name" value="P-loop_NTPase"/>
</dbReference>
<dbReference type="CDD" id="cd16262">
    <property type="entry name" value="EFG_III"/>
    <property type="match status" value="1"/>
</dbReference>
<dbReference type="CDD" id="cd01434">
    <property type="entry name" value="EFG_mtEFG1_IV"/>
    <property type="match status" value="1"/>
</dbReference>
<protein>
    <recommendedName>
        <fullName evidence="1">Elongation factor G</fullName>
    </recommendedName>
</protein>
<dbReference type="InterPro" id="IPR041095">
    <property type="entry name" value="EFG_II"/>
</dbReference>
<comment type="function">
    <text evidence="6">Catalyzes the GTP-dependent ribosomal translocation step during translation elongation. During this step, the ribosome changes from the pre-translocational (PRE) to the post-translocational (POST) state as the newly formed A-site-bound peptidyl-tRNA and P-site-bound deacylated tRNA move to the P and E sites, respectively. Catalyzes the coordinated movement of the two tRNA molecules, the mRNA and conformational changes in the ribosome.</text>
</comment>
<dbReference type="Pfam" id="PF03764">
    <property type="entry name" value="EFG_IV"/>
    <property type="match status" value="1"/>
</dbReference>
<dbReference type="PANTHER" id="PTHR43261:SF6">
    <property type="entry name" value="ELONGATION FACTOR G-LIKE PROTEIN"/>
    <property type="match status" value="1"/>
</dbReference>
<organism evidence="8 9">
    <name type="scientific">Paludibaculum fermentans</name>
    <dbReference type="NCBI Taxonomy" id="1473598"/>
    <lineage>
        <taxon>Bacteria</taxon>
        <taxon>Pseudomonadati</taxon>
        <taxon>Acidobacteriota</taxon>
        <taxon>Terriglobia</taxon>
        <taxon>Bryobacterales</taxon>
        <taxon>Bryobacteraceae</taxon>
        <taxon>Paludibaculum</taxon>
    </lineage>
</organism>
<keyword evidence="4" id="KW-0648">Protein biosynthesis</keyword>
<dbReference type="KEGG" id="pfer:IRI77_07605"/>
<accession>A0A7S7NU04</accession>
<evidence type="ECO:0000256" key="5">
    <source>
        <dbReference type="ARBA" id="ARBA00023134"/>
    </source>
</evidence>
<keyword evidence="5" id="KW-0342">GTP-binding</keyword>
<dbReference type="AlphaFoldDB" id="A0A7S7NU04"/>
<dbReference type="SMART" id="SM00838">
    <property type="entry name" value="EFG_C"/>
    <property type="match status" value="1"/>
</dbReference>
<dbReference type="SMART" id="SM00889">
    <property type="entry name" value="EFG_IV"/>
    <property type="match status" value="1"/>
</dbReference>
<keyword evidence="9" id="KW-1185">Reference proteome</keyword>
<reference evidence="8 9" key="1">
    <citation type="submission" date="2020-10" db="EMBL/GenBank/DDBJ databases">
        <title>Complete genome sequence of Paludibaculum fermentans P105T, a facultatively anaerobic acidobacterium capable of dissimilatory Fe(III) reduction.</title>
        <authorList>
            <person name="Dedysh S.N."/>
            <person name="Beletsky A.V."/>
            <person name="Kulichevskaya I.S."/>
            <person name="Mardanov A.V."/>
            <person name="Ravin N.V."/>
        </authorList>
    </citation>
    <scope>NUCLEOTIDE SEQUENCE [LARGE SCALE GENOMIC DNA]</scope>
    <source>
        <strain evidence="8 9">P105</strain>
    </source>
</reference>
<dbReference type="SUPFAM" id="SSF52540">
    <property type="entry name" value="P-loop containing nucleoside triphosphate hydrolases"/>
    <property type="match status" value="1"/>
</dbReference>